<dbReference type="SUPFAM" id="SSF48452">
    <property type="entry name" value="TPR-like"/>
    <property type="match status" value="1"/>
</dbReference>
<comment type="caution">
    <text evidence="1">The sequence shown here is derived from an EMBL/GenBank/DDBJ whole genome shotgun (WGS) entry which is preliminary data.</text>
</comment>
<evidence type="ECO:0000313" key="1">
    <source>
        <dbReference type="EMBL" id="KAF9533040.1"/>
    </source>
</evidence>
<dbReference type="OrthoDB" id="10260758at2759"/>
<keyword evidence="2" id="KW-1185">Reference proteome</keyword>
<sequence>MQKSSETLQNYIQVEGPDWFKKLHDTSKSLQQVHLAVSLLRQKSPNSLGLQTLTVENKARQRAIPRVFDLLAKLMDNCTQLDSYMIPNNCDISSTLYSVPNQPSPQELLISAVDASLSTFQLFAYELAASESELSPLLPFLRCVKTNTIKRLGKESLMCQKVMRCIGHVYLLQKQFINAGQEIMTVAEIMLSTAGPGSVVFNLKDYSFWESLYELLAEHPVGDKNMLIAGVLLAQVLPQAKETLGLGHQLTIKMMKSLTGTYIYHHKYEEAQCVFLRLLDFAETNLDAIAFDDLLGVMYRLVKMYIDQSRWAEAESMVYRMIEKAKTHPECRMNLWWTYRSLYLLGRVSLKLENWRSAEDILVKILIGCSWKAWEQRLLLPESDDFGRPDWGYLRVLLIRSLAEAYFGQGRQLEAKDLLLTAGLQVLHVDPDADWVYHCTEMAEILIAQQNWRGAEEILVPVVDKLMTWSARGPDHVNTLYWVEQLAMVHTHTERWKNTALLLEDLVERLERMYGPNDEDTKRNILLLRKVYRKLERWMDDQALGFKVLKWM</sequence>
<dbReference type="Proteomes" id="UP000807306">
    <property type="component" value="Unassembled WGS sequence"/>
</dbReference>
<protein>
    <submittedName>
        <fullName evidence="1">Uncharacterized protein</fullName>
    </submittedName>
</protein>
<proteinExistence type="predicted"/>
<reference evidence="1" key="1">
    <citation type="submission" date="2020-11" db="EMBL/GenBank/DDBJ databases">
        <authorList>
            <consortium name="DOE Joint Genome Institute"/>
            <person name="Ahrendt S."/>
            <person name="Riley R."/>
            <person name="Andreopoulos W."/>
            <person name="Labutti K."/>
            <person name="Pangilinan J."/>
            <person name="Ruiz-Duenas F.J."/>
            <person name="Barrasa J.M."/>
            <person name="Sanchez-Garcia M."/>
            <person name="Camarero S."/>
            <person name="Miyauchi S."/>
            <person name="Serrano A."/>
            <person name="Linde D."/>
            <person name="Babiker R."/>
            <person name="Drula E."/>
            <person name="Ayuso-Fernandez I."/>
            <person name="Pacheco R."/>
            <person name="Padilla G."/>
            <person name="Ferreira P."/>
            <person name="Barriuso J."/>
            <person name="Kellner H."/>
            <person name="Castanera R."/>
            <person name="Alfaro M."/>
            <person name="Ramirez L."/>
            <person name="Pisabarro A.G."/>
            <person name="Kuo A."/>
            <person name="Tritt A."/>
            <person name="Lipzen A."/>
            <person name="He G."/>
            <person name="Yan M."/>
            <person name="Ng V."/>
            <person name="Cullen D."/>
            <person name="Martin F."/>
            <person name="Rosso M.-N."/>
            <person name="Henrissat B."/>
            <person name="Hibbett D."/>
            <person name="Martinez A.T."/>
            <person name="Grigoriev I.V."/>
        </authorList>
    </citation>
    <scope>NUCLEOTIDE SEQUENCE</scope>
    <source>
        <strain evidence="1">CBS 506.95</strain>
    </source>
</reference>
<accession>A0A9P6EPJ9</accession>
<gene>
    <name evidence="1" type="ORF">CPB83DRAFT_890174</name>
</gene>
<dbReference type="InterPro" id="IPR011990">
    <property type="entry name" value="TPR-like_helical_dom_sf"/>
</dbReference>
<dbReference type="AlphaFoldDB" id="A0A9P6EPJ9"/>
<dbReference type="EMBL" id="MU157829">
    <property type="protein sequence ID" value="KAF9533040.1"/>
    <property type="molecule type" value="Genomic_DNA"/>
</dbReference>
<organism evidence="1 2">
    <name type="scientific">Crepidotus variabilis</name>
    <dbReference type="NCBI Taxonomy" id="179855"/>
    <lineage>
        <taxon>Eukaryota</taxon>
        <taxon>Fungi</taxon>
        <taxon>Dikarya</taxon>
        <taxon>Basidiomycota</taxon>
        <taxon>Agaricomycotina</taxon>
        <taxon>Agaricomycetes</taxon>
        <taxon>Agaricomycetidae</taxon>
        <taxon>Agaricales</taxon>
        <taxon>Agaricineae</taxon>
        <taxon>Crepidotaceae</taxon>
        <taxon>Crepidotus</taxon>
    </lineage>
</organism>
<name>A0A9P6EPJ9_9AGAR</name>
<evidence type="ECO:0000313" key="2">
    <source>
        <dbReference type="Proteomes" id="UP000807306"/>
    </source>
</evidence>
<dbReference type="Gene3D" id="1.25.40.10">
    <property type="entry name" value="Tetratricopeptide repeat domain"/>
    <property type="match status" value="2"/>
</dbReference>